<sequence length="120" mass="13709">HLPPGYHNLKKAGKHNVLTNYSVGETIKFYQDDAKNQKKPKLLRNPICEPEYVPVIKSSRPVDGEKYEVPIYEHDKLLPSFIRNHTTSRYALALALARNYLREKEVSSGTKGYNGVIVLE</sequence>
<gene>
    <name evidence="1" type="ORF">RFULGI_LOCUS19087</name>
</gene>
<proteinExistence type="predicted"/>
<keyword evidence="2" id="KW-1185">Reference proteome</keyword>
<feature type="non-terminal residue" evidence="1">
    <location>
        <position position="120"/>
    </location>
</feature>
<dbReference type="EMBL" id="CAJVPZ010089569">
    <property type="protein sequence ID" value="CAG8814244.1"/>
    <property type="molecule type" value="Genomic_DNA"/>
</dbReference>
<evidence type="ECO:0000313" key="1">
    <source>
        <dbReference type="EMBL" id="CAG8814244.1"/>
    </source>
</evidence>
<evidence type="ECO:0000313" key="2">
    <source>
        <dbReference type="Proteomes" id="UP000789396"/>
    </source>
</evidence>
<reference evidence="1" key="1">
    <citation type="submission" date="2021-06" db="EMBL/GenBank/DDBJ databases">
        <authorList>
            <person name="Kallberg Y."/>
            <person name="Tangrot J."/>
            <person name="Rosling A."/>
        </authorList>
    </citation>
    <scope>NUCLEOTIDE SEQUENCE</scope>
    <source>
        <strain evidence="1">IN212</strain>
    </source>
</reference>
<accession>A0A9N9PDD4</accession>
<dbReference type="OrthoDB" id="2338663at2759"/>
<feature type="non-terminal residue" evidence="1">
    <location>
        <position position="1"/>
    </location>
</feature>
<dbReference type="AlphaFoldDB" id="A0A9N9PDD4"/>
<dbReference type="Proteomes" id="UP000789396">
    <property type="component" value="Unassembled WGS sequence"/>
</dbReference>
<comment type="caution">
    <text evidence="1">The sequence shown here is derived from an EMBL/GenBank/DDBJ whole genome shotgun (WGS) entry which is preliminary data.</text>
</comment>
<organism evidence="1 2">
    <name type="scientific">Racocetra fulgida</name>
    <dbReference type="NCBI Taxonomy" id="60492"/>
    <lineage>
        <taxon>Eukaryota</taxon>
        <taxon>Fungi</taxon>
        <taxon>Fungi incertae sedis</taxon>
        <taxon>Mucoromycota</taxon>
        <taxon>Glomeromycotina</taxon>
        <taxon>Glomeromycetes</taxon>
        <taxon>Diversisporales</taxon>
        <taxon>Gigasporaceae</taxon>
        <taxon>Racocetra</taxon>
    </lineage>
</organism>
<name>A0A9N9PDD4_9GLOM</name>
<protein>
    <submittedName>
        <fullName evidence="1">18973_t:CDS:1</fullName>
    </submittedName>
</protein>